<dbReference type="Gene3D" id="2.40.128.680">
    <property type="match status" value="1"/>
</dbReference>
<dbReference type="PANTHER" id="PTHR47204:SF1">
    <property type="entry name" value="RIBONUCLEASE H2 SUBUNIT C"/>
    <property type="match status" value="1"/>
</dbReference>
<sequence>MDGGDEGSSLSASRTTVDLTGDKAAVVDLTGKVHQLPCCIKYDGPASVSHYFKPKITGVEVDGLRVEEAYFRGRNLHGTTITLPQDCSGFILGKKTPVEETKTTNSECWETNATFKNVTVWNHDEMPSKEDAFVRAFHWFAVANTLHRTVTAEDLESTCID</sequence>
<dbReference type="KEGG" id="egt:105950967"/>
<dbReference type="CDD" id="cd09271">
    <property type="entry name" value="RNase_H2-C"/>
    <property type="match status" value="1"/>
</dbReference>
<keyword evidence="2" id="KW-1185">Reference proteome</keyword>
<dbReference type="PANTHER" id="PTHR47204">
    <property type="entry name" value="OS02G0168900 PROTEIN"/>
    <property type="match status" value="1"/>
</dbReference>
<accession>A0A022RVA1</accession>
<gene>
    <name evidence="1" type="ORF">MIMGU_mgv1a015327mg</name>
</gene>
<evidence type="ECO:0000313" key="2">
    <source>
        <dbReference type="Proteomes" id="UP000030748"/>
    </source>
</evidence>
<dbReference type="OMA" id="SQFTYWN"/>
<organism evidence="1 2">
    <name type="scientific">Erythranthe guttata</name>
    <name type="common">Yellow monkey flower</name>
    <name type="synonym">Mimulus guttatus</name>
    <dbReference type="NCBI Taxonomy" id="4155"/>
    <lineage>
        <taxon>Eukaryota</taxon>
        <taxon>Viridiplantae</taxon>
        <taxon>Streptophyta</taxon>
        <taxon>Embryophyta</taxon>
        <taxon>Tracheophyta</taxon>
        <taxon>Spermatophyta</taxon>
        <taxon>Magnoliopsida</taxon>
        <taxon>eudicotyledons</taxon>
        <taxon>Gunneridae</taxon>
        <taxon>Pentapetalae</taxon>
        <taxon>asterids</taxon>
        <taxon>lamiids</taxon>
        <taxon>Lamiales</taxon>
        <taxon>Phrymaceae</taxon>
        <taxon>Erythranthe</taxon>
    </lineage>
</organism>
<dbReference type="EMBL" id="KI630240">
    <property type="protein sequence ID" value="EYU43688.1"/>
    <property type="molecule type" value="Genomic_DNA"/>
</dbReference>
<dbReference type="AlphaFoldDB" id="A0A022RVA1"/>
<dbReference type="eggNOG" id="ENOG502RZE4">
    <property type="taxonomic scope" value="Eukaryota"/>
</dbReference>
<dbReference type="STRING" id="4155.A0A022RVA1"/>
<dbReference type="GO" id="GO:0006401">
    <property type="term" value="P:RNA catabolic process"/>
    <property type="evidence" value="ECO:0007669"/>
    <property type="project" value="InterPro"/>
</dbReference>
<dbReference type="InterPro" id="IPR013924">
    <property type="entry name" value="RNase_H2_suC"/>
</dbReference>
<name>A0A022RVA1_ERYGU</name>
<dbReference type="GO" id="GO:0032299">
    <property type="term" value="C:ribonuclease H2 complex"/>
    <property type="evidence" value="ECO:0007669"/>
    <property type="project" value="InterPro"/>
</dbReference>
<proteinExistence type="predicted"/>
<dbReference type="Pfam" id="PF08615">
    <property type="entry name" value="RNase_H2_suC"/>
    <property type="match status" value="1"/>
</dbReference>
<protein>
    <submittedName>
        <fullName evidence="1">Uncharacterized protein</fullName>
    </submittedName>
</protein>
<evidence type="ECO:0000313" key="1">
    <source>
        <dbReference type="EMBL" id="EYU43688.1"/>
    </source>
</evidence>
<dbReference type="OrthoDB" id="6222486at2759"/>
<dbReference type="PhylomeDB" id="A0A022RVA1"/>
<reference evidence="1 2" key="1">
    <citation type="journal article" date="2013" name="Proc. Natl. Acad. Sci. U.S.A.">
        <title>Fine-scale variation in meiotic recombination in Mimulus inferred from population shotgun sequencing.</title>
        <authorList>
            <person name="Hellsten U."/>
            <person name="Wright K.M."/>
            <person name="Jenkins J."/>
            <person name="Shu S."/>
            <person name="Yuan Y."/>
            <person name="Wessler S.R."/>
            <person name="Schmutz J."/>
            <person name="Willis J.H."/>
            <person name="Rokhsar D.S."/>
        </authorList>
    </citation>
    <scope>NUCLEOTIDE SEQUENCE [LARGE SCALE GENOMIC DNA]</scope>
    <source>
        <strain evidence="2">cv. DUN x IM62</strain>
    </source>
</reference>
<dbReference type="Proteomes" id="UP000030748">
    <property type="component" value="Unassembled WGS sequence"/>
</dbReference>